<dbReference type="CDD" id="cd00165">
    <property type="entry name" value="S4"/>
    <property type="match status" value="1"/>
</dbReference>
<comment type="caution">
    <text evidence="2">The sequence shown here is derived from an EMBL/GenBank/DDBJ whole genome shotgun (WGS) entry which is preliminary data.</text>
</comment>
<dbReference type="RefSeq" id="WP_208056936.1">
    <property type="nucleotide sequence ID" value="NZ_JAGEMK010000011.1"/>
</dbReference>
<proteinExistence type="predicted"/>
<protein>
    <submittedName>
        <fullName evidence="2">RNA-binding S4 domain-containing protein</fullName>
    </submittedName>
</protein>
<keyword evidence="1" id="KW-0694">RNA-binding</keyword>
<name>A0A939RV11_9CELL</name>
<dbReference type="GO" id="GO:0003723">
    <property type="term" value="F:RNA binding"/>
    <property type="evidence" value="ECO:0007669"/>
    <property type="project" value="UniProtKB-KW"/>
</dbReference>
<evidence type="ECO:0000256" key="1">
    <source>
        <dbReference type="PROSITE-ProRule" id="PRU00182"/>
    </source>
</evidence>
<dbReference type="Proteomes" id="UP000664209">
    <property type="component" value="Unassembled WGS sequence"/>
</dbReference>
<evidence type="ECO:0000313" key="3">
    <source>
        <dbReference type="Proteomes" id="UP000664209"/>
    </source>
</evidence>
<dbReference type="SUPFAM" id="SSF55174">
    <property type="entry name" value="Alpha-L RNA-binding motif"/>
    <property type="match status" value="1"/>
</dbReference>
<accession>A0A939RV11</accession>
<dbReference type="PROSITE" id="PS50889">
    <property type="entry name" value="S4"/>
    <property type="match status" value="1"/>
</dbReference>
<dbReference type="Pfam" id="PF13275">
    <property type="entry name" value="S4_2"/>
    <property type="match status" value="1"/>
</dbReference>
<organism evidence="2 3">
    <name type="scientific">Actinotalea soli</name>
    <dbReference type="NCBI Taxonomy" id="2819234"/>
    <lineage>
        <taxon>Bacteria</taxon>
        <taxon>Bacillati</taxon>
        <taxon>Actinomycetota</taxon>
        <taxon>Actinomycetes</taxon>
        <taxon>Micrococcales</taxon>
        <taxon>Cellulomonadaceae</taxon>
        <taxon>Actinotalea</taxon>
    </lineage>
</organism>
<dbReference type="AlphaFoldDB" id="A0A939RV11"/>
<dbReference type="InterPro" id="IPR036986">
    <property type="entry name" value="S4_RNA-bd_sf"/>
</dbReference>
<sequence>MSTPVPVAGGTIRLGQLLKLAGAVESGAEARTLLLEEEVTVNGVVETRRGRQLGPGDLVTVDQPTGALEFTVVDPQEDAETQRVM</sequence>
<reference evidence="2" key="1">
    <citation type="submission" date="2021-03" db="EMBL/GenBank/DDBJ databases">
        <title>Actinotalea soli sp. nov., isolated from soil.</title>
        <authorList>
            <person name="Ping W."/>
            <person name="Zhang J."/>
        </authorList>
    </citation>
    <scope>NUCLEOTIDE SEQUENCE</scope>
    <source>
        <strain evidence="2">BY-33</strain>
    </source>
</reference>
<gene>
    <name evidence="2" type="ORF">J4G33_15685</name>
</gene>
<dbReference type="Gene3D" id="3.10.290.10">
    <property type="entry name" value="RNA-binding S4 domain"/>
    <property type="match status" value="1"/>
</dbReference>
<keyword evidence="3" id="KW-1185">Reference proteome</keyword>
<dbReference type="EMBL" id="JAGEMK010000011">
    <property type="protein sequence ID" value="MBO1753249.1"/>
    <property type="molecule type" value="Genomic_DNA"/>
</dbReference>
<evidence type="ECO:0000313" key="2">
    <source>
        <dbReference type="EMBL" id="MBO1753249.1"/>
    </source>
</evidence>